<accession>A0ABP9R092</accession>
<dbReference type="Gene3D" id="2.30.110.10">
    <property type="entry name" value="Electron Transport, Fmn-binding Protein, Chain A"/>
    <property type="match status" value="1"/>
</dbReference>
<dbReference type="EMBL" id="BAABJP010000043">
    <property type="protein sequence ID" value="GAA5169850.1"/>
    <property type="molecule type" value="Genomic_DNA"/>
</dbReference>
<dbReference type="RefSeq" id="WP_185066238.1">
    <property type="nucleotide sequence ID" value="NZ_BAABJP010000043.1"/>
</dbReference>
<evidence type="ECO:0000313" key="2">
    <source>
        <dbReference type="Proteomes" id="UP001428817"/>
    </source>
</evidence>
<name>A0ABP9R092_9PSEU</name>
<dbReference type="SUPFAM" id="SSF50475">
    <property type="entry name" value="FMN-binding split barrel"/>
    <property type="match status" value="1"/>
</dbReference>
<reference evidence="2" key="1">
    <citation type="journal article" date="2019" name="Int. J. Syst. Evol. Microbiol.">
        <title>The Global Catalogue of Microorganisms (GCM) 10K type strain sequencing project: providing services to taxonomists for standard genome sequencing and annotation.</title>
        <authorList>
            <consortium name="The Broad Institute Genomics Platform"/>
            <consortium name="The Broad Institute Genome Sequencing Center for Infectious Disease"/>
            <person name="Wu L."/>
            <person name="Ma J."/>
        </authorList>
    </citation>
    <scope>NUCLEOTIDE SEQUENCE [LARGE SCALE GENOMIC DNA]</scope>
    <source>
        <strain evidence="2">JCM 18303</strain>
    </source>
</reference>
<organism evidence="1 2">
    <name type="scientific">Pseudonocardia eucalypti</name>
    <dbReference type="NCBI Taxonomy" id="648755"/>
    <lineage>
        <taxon>Bacteria</taxon>
        <taxon>Bacillati</taxon>
        <taxon>Actinomycetota</taxon>
        <taxon>Actinomycetes</taxon>
        <taxon>Pseudonocardiales</taxon>
        <taxon>Pseudonocardiaceae</taxon>
        <taxon>Pseudonocardia</taxon>
    </lineage>
</organism>
<proteinExistence type="predicted"/>
<sequence>MSIQVPPHKLAETLRGYGSGYLITVGGDGKSHVVAVAPVLDGDRLRVPDLGRRTLGNLAGNPAVTLLWPPRDPGGHSLIVDGQGALDGELLAVTPTRAVLHRPAPEPAAAAAPAAAPGACPADCIPLKI</sequence>
<dbReference type="InterPro" id="IPR012349">
    <property type="entry name" value="Split_barrel_FMN-bd"/>
</dbReference>
<evidence type="ECO:0000313" key="1">
    <source>
        <dbReference type="EMBL" id="GAA5169850.1"/>
    </source>
</evidence>
<evidence type="ECO:0008006" key="3">
    <source>
        <dbReference type="Google" id="ProtNLM"/>
    </source>
</evidence>
<comment type="caution">
    <text evidence="1">The sequence shown here is derived from an EMBL/GenBank/DDBJ whole genome shotgun (WGS) entry which is preliminary data.</text>
</comment>
<keyword evidence="2" id="KW-1185">Reference proteome</keyword>
<gene>
    <name evidence="1" type="ORF">GCM10023321_66080</name>
</gene>
<dbReference type="Proteomes" id="UP001428817">
    <property type="component" value="Unassembled WGS sequence"/>
</dbReference>
<protein>
    <recommendedName>
        <fullName evidence="3">Pyridoxamine 5'-phosphate oxidase putative domain-containing protein</fullName>
    </recommendedName>
</protein>